<dbReference type="Gene3D" id="2.40.10.120">
    <property type="match status" value="1"/>
</dbReference>
<dbReference type="PROSITE" id="PS50006">
    <property type="entry name" value="FHA_DOMAIN"/>
    <property type="match status" value="2"/>
</dbReference>
<evidence type="ECO:0000313" key="6">
    <source>
        <dbReference type="Proteomes" id="UP000017813"/>
    </source>
</evidence>
<protein>
    <recommendedName>
        <fullName evidence="4">FHA domain-containing protein</fullName>
    </recommendedName>
</protein>
<dbReference type="SMART" id="SM00240">
    <property type="entry name" value="FHA"/>
    <property type="match status" value="2"/>
</dbReference>
<dbReference type="OrthoDB" id="151099at2"/>
<dbReference type="InterPro" id="IPR008984">
    <property type="entry name" value="SMAD_FHA_dom_sf"/>
</dbReference>
<evidence type="ECO:0000259" key="4">
    <source>
        <dbReference type="PROSITE" id="PS50006"/>
    </source>
</evidence>
<dbReference type="Pfam" id="PF13365">
    <property type="entry name" value="Trypsin_2"/>
    <property type="match status" value="1"/>
</dbReference>
<name>V9HL25_9NEIS</name>
<dbReference type="CDD" id="cd00060">
    <property type="entry name" value="FHA"/>
    <property type="match status" value="2"/>
</dbReference>
<feature type="region of interest" description="Disordered" evidence="1">
    <location>
        <begin position="509"/>
        <end position="535"/>
    </location>
</feature>
<dbReference type="InterPro" id="IPR009003">
    <property type="entry name" value="Peptidase_S1_PA"/>
</dbReference>
<dbReference type="STRING" id="641147.HMPREF9021_02064"/>
<dbReference type="InterPro" id="IPR000253">
    <property type="entry name" value="FHA_dom"/>
</dbReference>
<proteinExistence type="predicted"/>
<dbReference type="InterPro" id="IPR050923">
    <property type="entry name" value="Cell_Proc_Reg/RNA_Proc"/>
</dbReference>
<feature type="domain" description="FHA" evidence="4">
    <location>
        <begin position="562"/>
        <end position="612"/>
    </location>
</feature>
<dbReference type="Proteomes" id="UP000017813">
    <property type="component" value="Unassembled WGS sequence"/>
</dbReference>
<gene>
    <name evidence="5" type="ORF">HMPREF9021_02064</name>
</gene>
<keyword evidence="2" id="KW-0812">Transmembrane</keyword>
<dbReference type="SUPFAM" id="SSF49879">
    <property type="entry name" value="SMAD/FHA domain"/>
    <property type="match status" value="2"/>
</dbReference>
<dbReference type="KEGG" id="smur:BWP33_03725"/>
<feature type="signal peptide" evidence="3">
    <location>
        <begin position="1"/>
        <end position="19"/>
    </location>
</feature>
<dbReference type="EMBL" id="ADCY02000062">
    <property type="protein sequence ID" value="EFG30070.1"/>
    <property type="molecule type" value="Genomic_DNA"/>
</dbReference>
<organism evidence="5 6">
    <name type="scientific">Simonsiella muelleri ATCC 29453</name>
    <dbReference type="NCBI Taxonomy" id="641147"/>
    <lineage>
        <taxon>Bacteria</taxon>
        <taxon>Pseudomonadati</taxon>
        <taxon>Pseudomonadota</taxon>
        <taxon>Betaproteobacteria</taxon>
        <taxon>Neisseriales</taxon>
        <taxon>Neisseriaceae</taxon>
        <taxon>Simonsiella</taxon>
    </lineage>
</organism>
<dbReference type="Pfam" id="PF00498">
    <property type="entry name" value="FHA"/>
    <property type="match status" value="2"/>
</dbReference>
<feature type="compositionally biased region" description="Polar residues" evidence="1">
    <location>
        <begin position="510"/>
        <end position="535"/>
    </location>
</feature>
<keyword evidence="3" id="KW-0732">Signal</keyword>
<sequence length="640" mass="68903">MKRAILLIGLWLCATPTFAEVQADVQKATQSVYRIWLGIPLPNGFVKQLDGSYIQAMQTQNFTEQVPLKGMILLDKKSGKTKELTGDGILFQYAAHNYLLVASASAFAVSDKGDLVTNARFADNTGTVETMFVDASGLRDMGENGGHAEVFVLTKNPSNVSAIELRPAKQVARDVNSDLAIIHADGLPTTALKLADSQFAKPADLMFALGAEGESNQLSGKTGTIDRVDYLAAIASEGKLEKRVKQKTVGLWLHSAPFSDSMSGGALVNQCGQVLGVNQVSDKNPYDFQAAIDVGELLPMLRKHSIAFKQFQGRCGGVVAKAENIADGAERVVKAAQHNPRGWLTVLGLALFGLAVCAVAFRLLRWAFAKRRETRNVPQSHSPNHAQPNYPHNQNVHQPHVTPAAPRTMLDLAGSVMLNAITGNVNTIAVPPNRAITVGRRNDCDVVLNHAKVSGQHLKLWIDNGAVWVQDLGSTNGTFVNGAAIHSATRLMPNDVLQLTADDSVASFRLPTSSSQSNTPAPRTQLHQPNTQLHNPTPRVAAILQPLDANLPRVDIPFSGSLNIGRASDNDVIINQPQISGKHCNIGSDAHGNLTLQDLGSTNGTFVDNTNHRITQATLVRVGQVIYLADKNVGYRIQSQ</sequence>
<keyword evidence="2" id="KW-1133">Transmembrane helix</keyword>
<reference evidence="5 6" key="1">
    <citation type="submission" date="2010-03" db="EMBL/GenBank/DDBJ databases">
        <authorList>
            <consortium name="The Broad Institute Genome Sequencing Platform"/>
            <person name="Ward D."/>
            <person name="Earl A."/>
            <person name="Feldgarden M."/>
            <person name="Gevers D."/>
            <person name="Young S."/>
            <person name="Zeng Q."/>
            <person name="Koehrsen M."/>
            <person name="Alvarado L."/>
            <person name="Berlin A.M."/>
            <person name="Borenstein D."/>
            <person name="Chapman S.B."/>
            <person name="Chen Z."/>
            <person name="Engels R."/>
            <person name="Freedman E."/>
            <person name="Gellesch M."/>
            <person name="Goldberg J."/>
            <person name="Griggs A."/>
            <person name="Gujja S."/>
            <person name="Heilman E.R."/>
            <person name="Heiman D.I."/>
            <person name="Hepburn T.A."/>
            <person name="Howarth C."/>
            <person name="Jen D."/>
            <person name="Larson L."/>
            <person name="Mehta T."/>
            <person name="Park D."/>
            <person name="Pearson M."/>
            <person name="Richards J."/>
            <person name="Roberts A."/>
            <person name="Saif S."/>
            <person name="Shea T.D."/>
            <person name="Shenoy N."/>
            <person name="Sisk P."/>
            <person name="Stolte C."/>
            <person name="Sykes S.N."/>
            <person name="Walk T."/>
            <person name="White J."/>
            <person name="Yandava C."/>
            <person name="Izard J."/>
            <person name="Baranova O.V."/>
            <person name="Blanton J.M."/>
            <person name="Tanner A.C."/>
            <person name="Dewhirst F."/>
            <person name="Haas B."/>
            <person name="Nusbaum C."/>
            <person name="Birren B."/>
        </authorList>
    </citation>
    <scope>NUCLEOTIDE SEQUENCE [LARGE SCALE GENOMIC DNA]</scope>
    <source>
        <strain evidence="5 6">ATCC 29453</strain>
    </source>
</reference>
<evidence type="ECO:0000313" key="5">
    <source>
        <dbReference type="EMBL" id="EFG30070.1"/>
    </source>
</evidence>
<accession>V9HL25</accession>
<feature type="domain" description="FHA" evidence="4">
    <location>
        <begin position="436"/>
        <end position="485"/>
    </location>
</feature>
<keyword evidence="2" id="KW-0472">Membrane</keyword>
<dbReference type="eggNOG" id="COG1716">
    <property type="taxonomic scope" value="Bacteria"/>
</dbReference>
<dbReference type="Gene3D" id="2.60.200.20">
    <property type="match status" value="2"/>
</dbReference>
<evidence type="ECO:0000256" key="1">
    <source>
        <dbReference type="SAM" id="MobiDB-lite"/>
    </source>
</evidence>
<dbReference type="HOGENOM" id="CLU_484626_0_0_4"/>
<dbReference type="SUPFAM" id="SSF50494">
    <property type="entry name" value="Trypsin-like serine proteases"/>
    <property type="match status" value="1"/>
</dbReference>
<evidence type="ECO:0000256" key="3">
    <source>
        <dbReference type="SAM" id="SignalP"/>
    </source>
</evidence>
<keyword evidence="6" id="KW-1185">Reference proteome</keyword>
<comment type="caution">
    <text evidence="5">The sequence shown here is derived from an EMBL/GenBank/DDBJ whole genome shotgun (WGS) entry which is preliminary data.</text>
</comment>
<evidence type="ECO:0000256" key="2">
    <source>
        <dbReference type="SAM" id="Phobius"/>
    </source>
</evidence>
<reference evidence="5 6" key="2">
    <citation type="submission" date="2011-10" db="EMBL/GenBank/DDBJ databases">
        <title>The Genome Sequence of Simonsiella muelleri ATCC 29453.</title>
        <authorList>
            <consortium name="The Broad Institute Genome Sequencing Platform"/>
            <consortium name="The Broad Institute Genome Sequencing Center for Infectious Disease"/>
            <person name="Earl A."/>
            <person name="Ward D."/>
            <person name="Feldgarden M."/>
            <person name="Gevers D."/>
            <person name="Izard J."/>
            <person name="Baranova O.V."/>
            <person name="Blanton J.M."/>
            <person name="Tanner A.C."/>
            <person name="Dewhirst F."/>
            <person name="Young S.K."/>
            <person name="Zeng Q."/>
            <person name="Gargeya S."/>
            <person name="Fitzgerald M."/>
            <person name="Haas B."/>
            <person name="Abouelleil A."/>
            <person name="Alvarado L."/>
            <person name="Arachchi H.M."/>
            <person name="Berlin A."/>
            <person name="Brown A."/>
            <person name="Chapman S.B."/>
            <person name="Chen Z."/>
            <person name="Dunbar C."/>
            <person name="Freedman E."/>
            <person name="Gearin G."/>
            <person name="Goldberg J."/>
            <person name="Griggs A."/>
            <person name="Gujja S."/>
            <person name="Heiman D."/>
            <person name="Howarth C."/>
            <person name="Larson L."/>
            <person name="Lui A."/>
            <person name="MacDonald P.J.P."/>
            <person name="Montmayeur A."/>
            <person name="Murphy C."/>
            <person name="Neiman D."/>
            <person name="Pearson M."/>
            <person name="Priest M."/>
            <person name="Roberts A."/>
            <person name="Saif S."/>
            <person name="Shea T."/>
            <person name="Shenoy N."/>
            <person name="Sisk P."/>
            <person name="Stolte C."/>
            <person name="Sykes S."/>
            <person name="Wortman J."/>
            <person name="Nusbaum C."/>
            <person name="Birren B."/>
        </authorList>
    </citation>
    <scope>NUCLEOTIDE SEQUENCE [LARGE SCALE GENOMIC DNA]</scope>
    <source>
        <strain evidence="5 6">ATCC 29453</strain>
    </source>
</reference>
<feature type="transmembrane region" description="Helical" evidence="2">
    <location>
        <begin position="343"/>
        <end position="364"/>
    </location>
</feature>
<dbReference type="AlphaFoldDB" id="V9HL25"/>
<feature type="chain" id="PRO_5030178968" description="FHA domain-containing protein" evidence="3">
    <location>
        <begin position="20"/>
        <end position="640"/>
    </location>
</feature>
<dbReference type="PANTHER" id="PTHR23308">
    <property type="entry name" value="NUCLEAR INHIBITOR OF PROTEIN PHOSPHATASE-1"/>
    <property type="match status" value="1"/>
</dbReference>
<dbReference type="RefSeq" id="WP_002642975.1">
    <property type="nucleotide sequence ID" value="NZ_CP019448.1"/>
</dbReference>